<keyword evidence="1" id="KW-0238">DNA-binding</keyword>
<dbReference type="AlphaFoldDB" id="A0A2M7BVL5"/>
<dbReference type="NCBIfam" id="TIGR01439">
    <property type="entry name" value="lp_hng_hel_AbrB"/>
    <property type="match status" value="1"/>
</dbReference>
<protein>
    <recommendedName>
        <fullName evidence="2">SpoVT-AbrB domain-containing protein</fullName>
    </recommendedName>
</protein>
<evidence type="ECO:0000256" key="1">
    <source>
        <dbReference type="PROSITE-ProRule" id="PRU01076"/>
    </source>
</evidence>
<evidence type="ECO:0000313" key="3">
    <source>
        <dbReference type="EMBL" id="PIV10598.1"/>
    </source>
</evidence>
<sequence length="113" mass="12935">MTLSYGCNRLKNPLDKASLLVYTFLTMLQTVRITSKRQITIPVKIFNELGFSQGDRLLVKKKDNSIMLTPAEDLVKSLAGVIKVPKVLEDKDVETMIHDAKVEYFKQKYKSKK</sequence>
<evidence type="ECO:0000313" key="4">
    <source>
        <dbReference type="Proteomes" id="UP000230673"/>
    </source>
</evidence>
<dbReference type="InterPro" id="IPR037914">
    <property type="entry name" value="SpoVT-AbrB_sf"/>
</dbReference>
<dbReference type="InterPro" id="IPR007159">
    <property type="entry name" value="SpoVT-AbrB_dom"/>
</dbReference>
<reference evidence="4" key="1">
    <citation type="submission" date="2017-09" db="EMBL/GenBank/DDBJ databases">
        <title>Depth-based differentiation of microbial function through sediment-hosted aquifers and enrichment of novel symbionts in the deep terrestrial subsurface.</title>
        <authorList>
            <person name="Probst A.J."/>
            <person name="Ladd B."/>
            <person name="Jarett J.K."/>
            <person name="Geller-Mcgrath D.E."/>
            <person name="Sieber C.M.K."/>
            <person name="Emerson J.B."/>
            <person name="Anantharaman K."/>
            <person name="Thomas B.C."/>
            <person name="Malmstrom R."/>
            <person name="Stieglmeier M."/>
            <person name="Klingl A."/>
            <person name="Woyke T."/>
            <person name="Ryan C.M."/>
            <person name="Banfield J.F."/>
        </authorList>
    </citation>
    <scope>NUCLEOTIDE SEQUENCE [LARGE SCALE GENOMIC DNA]</scope>
</reference>
<dbReference type="PROSITE" id="PS51740">
    <property type="entry name" value="SPOVT_ABRB"/>
    <property type="match status" value="1"/>
</dbReference>
<dbReference type="Gene3D" id="2.10.260.10">
    <property type="match status" value="1"/>
</dbReference>
<dbReference type="Pfam" id="PF04014">
    <property type="entry name" value="MazE_antitoxin"/>
    <property type="match status" value="1"/>
</dbReference>
<comment type="caution">
    <text evidence="3">The sequence shown here is derived from an EMBL/GenBank/DDBJ whole genome shotgun (WGS) entry which is preliminary data.</text>
</comment>
<organism evidence="3 4">
    <name type="scientific">Candidatus Roizmanbacteria bacterium CG03_land_8_20_14_0_80_35_26</name>
    <dbReference type="NCBI Taxonomy" id="1974845"/>
    <lineage>
        <taxon>Bacteria</taxon>
        <taxon>Candidatus Roizmaniibacteriota</taxon>
    </lineage>
</organism>
<accession>A0A2M7BVL5</accession>
<dbReference type="GO" id="GO:0003677">
    <property type="term" value="F:DNA binding"/>
    <property type="evidence" value="ECO:0007669"/>
    <property type="project" value="UniProtKB-UniRule"/>
</dbReference>
<feature type="domain" description="SpoVT-AbrB" evidence="2">
    <location>
        <begin position="28"/>
        <end position="73"/>
    </location>
</feature>
<dbReference type="EMBL" id="PEUY01000074">
    <property type="protein sequence ID" value="PIV10598.1"/>
    <property type="molecule type" value="Genomic_DNA"/>
</dbReference>
<proteinExistence type="predicted"/>
<dbReference type="SMART" id="SM00966">
    <property type="entry name" value="SpoVT_AbrB"/>
    <property type="match status" value="1"/>
</dbReference>
<dbReference type="Proteomes" id="UP000230673">
    <property type="component" value="Unassembled WGS sequence"/>
</dbReference>
<gene>
    <name evidence="3" type="ORF">COS50_04605</name>
</gene>
<dbReference type="SUPFAM" id="SSF89447">
    <property type="entry name" value="AbrB/MazE/MraZ-like"/>
    <property type="match status" value="1"/>
</dbReference>
<name>A0A2M7BVL5_9BACT</name>
<evidence type="ECO:0000259" key="2">
    <source>
        <dbReference type="PROSITE" id="PS51740"/>
    </source>
</evidence>